<organism evidence="1 2">
    <name type="scientific">Dendrobium chrysotoxum</name>
    <name type="common">Orchid</name>
    <dbReference type="NCBI Taxonomy" id="161865"/>
    <lineage>
        <taxon>Eukaryota</taxon>
        <taxon>Viridiplantae</taxon>
        <taxon>Streptophyta</taxon>
        <taxon>Embryophyta</taxon>
        <taxon>Tracheophyta</taxon>
        <taxon>Spermatophyta</taxon>
        <taxon>Magnoliopsida</taxon>
        <taxon>Liliopsida</taxon>
        <taxon>Asparagales</taxon>
        <taxon>Orchidaceae</taxon>
        <taxon>Epidendroideae</taxon>
        <taxon>Malaxideae</taxon>
        <taxon>Dendrobiinae</taxon>
        <taxon>Dendrobium</taxon>
    </lineage>
</organism>
<reference evidence="1 2" key="1">
    <citation type="journal article" date="2021" name="Hortic Res">
        <title>Chromosome-scale assembly of the Dendrobium chrysotoxum genome enhances the understanding of orchid evolution.</title>
        <authorList>
            <person name="Zhang Y."/>
            <person name="Zhang G.Q."/>
            <person name="Zhang D."/>
            <person name="Liu X.D."/>
            <person name="Xu X.Y."/>
            <person name="Sun W.H."/>
            <person name="Yu X."/>
            <person name="Zhu X."/>
            <person name="Wang Z.W."/>
            <person name="Zhao X."/>
            <person name="Zhong W.Y."/>
            <person name="Chen H."/>
            <person name="Yin W.L."/>
            <person name="Huang T."/>
            <person name="Niu S.C."/>
            <person name="Liu Z.J."/>
        </authorList>
    </citation>
    <scope>NUCLEOTIDE SEQUENCE [LARGE SCALE GENOMIC DNA]</scope>
    <source>
        <strain evidence="1">Lindl</strain>
    </source>
</reference>
<dbReference type="EMBL" id="JAGFBR010000007">
    <property type="protein sequence ID" value="KAH0464024.1"/>
    <property type="molecule type" value="Genomic_DNA"/>
</dbReference>
<evidence type="ECO:0000313" key="2">
    <source>
        <dbReference type="Proteomes" id="UP000775213"/>
    </source>
</evidence>
<gene>
    <name evidence="1" type="ORF">IEQ34_006810</name>
</gene>
<keyword evidence="2" id="KW-1185">Reference proteome</keyword>
<dbReference type="PANTHER" id="PTHR14386">
    <property type="entry name" value="PROTEIN FAM204A"/>
    <property type="match status" value="1"/>
</dbReference>
<sequence length="138" mass="15509">MDEQEAELERREAALAATPILQPDFRSSKVTQAQLDKFKFLAFLMSQELNKRRLQLKEKSKDIGKPKGKASQVVKACSGLIEDGCKSKLANNTIEASNLSVAKGKVILDDVVATVPKKKKKLHWGLEAKERWERKSNM</sequence>
<accession>A0AAV7GRF6</accession>
<dbReference type="InterPro" id="IPR037690">
    <property type="entry name" value="FAM204A"/>
</dbReference>
<protein>
    <submittedName>
        <fullName evidence="1">Uncharacterized protein</fullName>
    </submittedName>
</protein>
<proteinExistence type="predicted"/>
<evidence type="ECO:0000313" key="1">
    <source>
        <dbReference type="EMBL" id="KAH0464024.1"/>
    </source>
</evidence>
<name>A0AAV7GRF6_DENCH</name>
<dbReference type="Proteomes" id="UP000775213">
    <property type="component" value="Unassembled WGS sequence"/>
</dbReference>
<comment type="caution">
    <text evidence="1">The sequence shown here is derived from an EMBL/GenBank/DDBJ whole genome shotgun (WGS) entry which is preliminary data.</text>
</comment>
<dbReference type="AlphaFoldDB" id="A0AAV7GRF6"/>
<dbReference type="PANTHER" id="PTHR14386:SF2">
    <property type="entry name" value="PROTEIN FAM204A"/>
    <property type="match status" value="1"/>
</dbReference>